<evidence type="ECO:0000313" key="4">
    <source>
        <dbReference type="EMBL" id="ALC16600.1"/>
    </source>
</evidence>
<reference evidence="4 5" key="1">
    <citation type="submission" date="2015-07" db="EMBL/GenBank/DDBJ databases">
        <title>Isolation and Genomic Characterization of a Novel Halophilic Metal-Reducing Deltaproteobacterium from the Deep Subsurface.</title>
        <authorList>
            <person name="Badalamenti J.P."/>
            <person name="Summers Z.M."/>
            <person name="Gralnick J.A."/>
            <person name="Bond D.R."/>
        </authorList>
    </citation>
    <scope>NUCLEOTIDE SEQUENCE [LARGE SCALE GENOMIC DNA]</scope>
    <source>
        <strain evidence="4 5">WTL</strain>
    </source>
</reference>
<feature type="repeat" description="TPR" evidence="3">
    <location>
        <begin position="272"/>
        <end position="305"/>
    </location>
</feature>
<dbReference type="Gene3D" id="1.25.40.10">
    <property type="entry name" value="Tetratricopeptide repeat domain"/>
    <property type="match status" value="2"/>
</dbReference>
<dbReference type="EMBL" id="CP010802">
    <property type="protein sequence ID" value="ALC16600.1"/>
    <property type="molecule type" value="Genomic_DNA"/>
</dbReference>
<proteinExistence type="predicted"/>
<accession>A0A0M4DHN6</accession>
<dbReference type="PATRIC" id="fig|1603606.3.peg.1981"/>
<dbReference type="PROSITE" id="PS50005">
    <property type="entry name" value="TPR"/>
    <property type="match status" value="1"/>
</dbReference>
<keyword evidence="2 3" id="KW-0802">TPR repeat</keyword>
<dbReference type="AlphaFoldDB" id="A0A0M4DHN6"/>
<dbReference type="InterPro" id="IPR019734">
    <property type="entry name" value="TPR_rpt"/>
</dbReference>
<dbReference type="SUPFAM" id="SSF48452">
    <property type="entry name" value="TPR-like"/>
    <property type="match status" value="1"/>
</dbReference>
<sequence>MYAEYDETEPCDAEFAFWTPAPGAVVETGADGHPVPLPSVPLPIHKEALAEGDPDTNAIGCGLYDYLRQYPDCEGNGIYAGLLRDAYSHYLADLGAQIVMLDNKEVDAPYIRRKITCMKILRLLDPENPGLQQQLGLAYFDLALRFTELRNCHRHLVAAMGYLQRSLRYLPNNPGSLNLLGQIDYLLGDHPAAARRWEGVVSQLEKGPVREALLARLERIRGKGLPDHPLVDDLEAIGVAMECYGRGEVQEAAVILERLEEEGTIPSEFPSAEFYYLLGICRGKTGDQAGAFAAFDQALELDPDYGPALTAKNSILDDGRV</sequence>
<dbReference type="STRING" id="1603606.DSOUD_1827"/>
<evidence type="ECO:0000256" key="1">
    <source>
        <dbReference type="ARBA" id="ARBA00022737"/>
    </source>
</evidence>
<organism evidence="4 5">
    <name type="scientific">Desulfuromonas soudanensis</name>
    <dbReference type="NCBI Taxonomy" id="1603606"/>
    <lineage>
        <taxon>Bacteria</taxon>
        <taxon>Pseudomonadati</taxon>
        <taxon>Thermodesulfobacteriota</taxon>
        <taxon>Desulfuromonadia</taxon>
        <taxon>Desulfuromonadales</taxon>
        <taxon>Desulfuromonadaceae</taxon>
        <taxon>Desulfuromonas</taxon>
    </lineage>
</organism>
<dbReference type="InterPro" id="IPR011990">
    <property type="entry name" value="TPR-like_helical_dom_sf"/>
</dbReference>
<dbReference type="Pfam" id="PF07719">
    <property type="entry name" value="TPR_2"/>
    <property type="match status" value="1"/>
</dbReference>
<evidence type="ECO:0000256" key="3">
    <source>
        <dbReference type="PROSITE-ProRule" id="PRU00339"/>
    </source>
</evidence>
<evidence type="ECO:0000256" key="2">
    <source>
        <dbReference type="ARBA" id="ARBA00022803"/>
    </source>
</evidence>
<dbReference type="Proteomes" id="UP000057158">
    <property type="component" value="Chromosome"/>
</dbReference>
<dbReference type="OrthoDB" id="5392077at2"/>
<dbReference type="RefSeq" id="WP_053550686.1">
    <property type="nucleotide sequence ID" value="NZ_CP010802.1"/>
</dbReference>
<keyword evidence="1" id="KW-0677">Repeat</keyword>
<evidence type="ECO:0000313" key="5">
    <source>
        <dbReference type="Proteomes" id="UP000057158"/>
    </source>
</evidence>
<dbReference type="KEGG" id="des:DSOUD_1827"/>
<name>A0A0M4DHN6_9BACT</name>
<dbReference type="InterPro" id="IPR013105">
    <property type="entry name" value="TPR_2"/>
</dbReference>
<keyword evidence="5" id="KW-1185">Reference proteome</keyword>
<dbReference type="SMART" id="SM00028">
    <property type="entry name" value="TPR"/>
    <property type="match status" value="1"/>
</dbReference>
<gene>
    <name evidence="4" type="ORF">DSOUD_1827</name>
</gene>
<protein>
    <submittedName>
        <fullName evidence="4">Uncharacterized protein</fullName>
    </submittedName>
</protein>